<feature type="non-terminal residue" evidence="1">
    <location>
        <position position="1"/>
    </location>
</feature>
<dbReference type="EMBL" id="BTRK01000005">
    <property type="protein sequence ID" value="GMR55776.1"/>
    <property type="molecule type" value="Genomic_DNA"/>
</dbReference>
<gene>
    <name evidence="1" type="ORF">PMAYCL1PPCAC_25971</name>
</gene>
<dbReference type="Proteomes" id="UP001328107">
    <property type="component" value="Unassembled WGS sequence"/>
</dbReference>
<dbReference type="AlphaFoldDB" id="A0AAN5D2Q6"/>
<sequence length="65" mass="8055">YRKQQNASLDRENMLGIHDNLQHFLHDYGLLRLPSRRADIFLLWKLHWIFRTAHILVYYHDVCRH</sequence>
<proteinExistence type="predicted"/>
<feature type="non-terminal residue" evidence="1">
    <location>
        <position position="65"/>
    </location>
</feature>
<evidence type="ECO:0000313" key="2">
    <source>
        <dbReference type="Proteomes" id="UP001328107"/>
    </source>
</evidence>
<accession>A0AAN5D2Q6</accession>
<comment type="caution">
    <text evidence="1">The sequence shown here is derived from an EMBL/GenBank/DDBJ whole genome shotgun (WGS) entry which is preliminary data.</text>
</comment>
<keyword evidence="2" id="KW-1185">Reference proteome</keyword>
<protein>
    <submittedName>
        <fullName evidence="1">Uncharacterized protein</fullName>
    </submittedName>
</protein>
<reference evidence="2" key="1">
    <citation type="submission" date="2022-10" db="EMBL/GenBank/DDBJ databases">
        <title>Genome assembly of Pristionchus species.</title>
        <authorList>
            <person name="Yoshida K."/>
            <person name="Sommer R.J."/>
        </authorList>
    </citation>
    <scope>NUCLEOTIDE SEQUENCE [LARGE SCALE GENOMIC DNA]</scope>
    <source>
        <strain evidence="2">RS5460</strain>
    </source>
</reference>
<evidence type="ECO:0000313" key="1">
    <source>
        <dbReference type="EMBL" id="GMR55776.1"/>
    </source>
</evidence>
<organism evidence="1 2">
    <name type="scientific">Pristionchus mayeri</name>
    <dbReference type="NCBI Taxonomy" id="1317129"/>
    <lineage>
        <taxon>Eukaryota</taxon>
        <taxon>Metazoa</taxon>
        <taxon>Ecdysozoa</taxon>
        <taxon>Nematoda</taxon>
        <taxon>Chromadorea</taxon>
        <taxon>Rhabditida</taxon>
        <taxon>Rhabditina</taxon>
        <taxon>Diplogasteromorpha</taxon>
        <taxon>Diplogasteroidea</taxon>
        <taxon>Neodiplogasteridae</taxon>
        <taxon>Pristionchus</taxon>
    </lineage>
</organism>
<name>A0AAN5D2Q6_9BILA</name>